<name>A0A840A334_9CAUL</name>
<dbReference type="InterPro" id="IPR000067">
    <property type="entry name" value="FlgMring_FliF"/>
</dbReference>
<dbReference type="EMBL" id="JACIDK010000003">
    <property type="protein sequence ID" value="MBB3891842.1"/>
    <property type="molecule type" value="Genomic_DNA"/>
</dbReference>
<evidence type="ECO:0000256" key="4">
    <source>
        <dbReference type="ARBA" id="ARBA00022475"/>
    </source>
</evidence>
<evidence type="ECO:0000256" key="7">
    <source>
        <dbReference type="ARBA" id="ARBA00023136"/>
    </source>
</evidence>
<dbReference type="GO" id="GO:0005886">
    <property type="term" value="C:plasma membrane"/>
    <property type="evidence" value="ECO:0007669"/>
    <property type="project" value="UniProtKB-SubCell"/>
</dbReference>
<dbReference type="Pfam" id="PF01514">
    <property type="entry name" value="YscJ_FliF"/>
    <property type="match status" value="1"/>
</dbReference>
<proteinExistence type="inferred from homology"/>
<comment type="caution">
    <text evidence="14">The sequence shown here is derived from an EMBL/GenBank/DDBJ whole genome shotgun (WGS) entry which is preliminary data.</text>
</comment>
<evidence type="ECO:0000313" key="15">
    <source>
        <dbReference type="Proteomes" id="UP000530564"/>
    </source>
</evidence>
<dbReference type="GO" id="GO:0009431">
    <property type="term" value="C:bacterial-type flagellum basal body, MS ring"/>
    <property type="evidence" value="ECO:0007669"/>
    <property type="project" value="InterPro"/>
</dbReference>
<feature type="region of interest" description="Disordered" evidence="10">
    <location>
        <begin position="269"/>
        <end position="330"/>
    </location>
</feature>
<comment type="subcellular location">
    <subcellularLocation>
        <location evidence="1 9">Bacterial flagellum basal body</location>
    </subcellularLocation>
    <subcellularLocation>
        <location evidence="2">Cell membrane</location>
        <topology evidence="2">Multi-pass membrane protein</topology>
    </subcellularLocation>
</comment>
<dbReference type="Gene3D" id="3.30.300.30">
    <property type="match status" value="1"/>
</dbReference>
<evidence type="ECO:0000259" key="13">
    <source>
        <dbReference type="Pfam" id="PF08345"/>
    </source>
</evidence>
<evidence type="ECO:0000259" key="12">
    <source>
        <dbReference type="Pfam" id="PF01514"/>
    </source>
</evidence>
<keyword evidence="8 9" id="KW-0975">Bacterial flagellum</keyword>
<evidence type="ECO:0000313" key="14">
    <source>
        <dbReference type="EMBL" id="MBB3891842.1"/>
    </source>
</evidence>
<dbReference type="RefSeq" id="WP_183773323.1">
    <property type="nucleotide sequence ID" value="NZ_JACIDK010000003.1"/>
</dbReference>
<dbReference type="PANTHER" id="PTHR30046">
    <property type="entry name" value="FLAGELLAR M-RING PROTEIN"/>
    <property type="match status" value="1"/>
</dbReference>
<gene>
    <name evidence="14" type="ORF">GGQ61_002570</name>
</gene>
<feature type="compositionally biased region" description="Polar residues" evidence="10">
    <location>
        <begin position="313"/>
        <end position="330"/>
    </location>
</feature>
<feature type="transmembrane region" description="Helical" evidence="11">
    <location>
        <begin position="431"/>
        <end position="453"/>
    </location>
</feature>
<dbReference type="PRINTS" id="PR01009">
    <property type="entry name" value="FLGMRINGFLIF"/>
</dbReference>
<dbReference type="GO" id="GO:0003774">
    <property type="term" value="F:cytoskeletal motor activity"/>
    <property type="evidence" value="ECO:0007669"/>
    <property type="project" value="InterPro"/>
</dbReference>
<dbReference type="PANTHER" id="PTHR30046:SF0">
    <property type="entry name" value="FLAGELLAR M-RING PROTEIN"/>
    <property type="match status" value="1"/>
</dbReference>
<dbReference type="InterPro" id="IPR013556">
    <property type="entry name" value="Flag_M-ring_C"/>
</dbReference>
<organism evidence="14 15">
    <name type="scientific">Phenylobacterium haematophilum</name>
    <dbReference type="NCBI Taxonomy" id="98513"/>
    <lineage>
        <taxon>Bacteria</taxon>
        <taxon>Pseudomonadati</taxon>
        <taxon>Pseudomonadota</taxon>
        <taxon>Alphaproteobacteria</taxon>
        <taxon>Caulobacterales</taxon>
        <taxon>Caulobacteraceae</taxon>
        <taxon>Phenylobacterium</taxon>
    </lineage>
</organism>
<dbReference type="InterPro" id="IPR006182">
    <property type="entry name" value="FliF_N_dom"/>
</dbReference>
<accession>A0A840A334</accession>
<keyword evidence="6 11" id="KW-1133">Transmembrane helix</keyword>
<dbReference type="InterPro" id="IPR045851">
    <property type="entry name" value="AMP-bd_C_sf"/>
</dbReference>
<evidence type="ECO:0000256" key="8">
    <source>
        <dbReference type="ARBA" id="ARBA00023143"/>
    </source>
</evidence>
<evidence type="ECO:0000256" key="3">
    <source>
        <dbReference type="ARBA" id="ARBA00007971"/>
    </source>
</evidence>
<reference evidence="14 15" key="1">
    <citation type="submission" date="2020-08" db="EMBL/GenBank/DDBJ databases">
        <title>Genomic Encyclopedia of Type Strains, Phase IV (KMG-IV): sequencing the most valuable type-strain genomes for metagenomic binning, comparative biology and taxonomic classification.</title>
        <authorList>
            <person name="Goeker M."/>
        </authorList>
    </citation>
    <scope>NUCLEOTIDE SEQUENCE [LARGE SCALE GENOMIC DNA]</scope>
    <source>
        <strain evidence="14 15">DSM 21793</strain>
    </source>
</reference>
<feature type="domain" description="Flagellar M-ring C-terminal" evidence="13">
    <location>
        <begin position="243"/>
        <end position="405"/>
    </location>
</feature>
<keyword evidence="14" id="KW-0282">Flagellum</keyword>
<protein>
    <recommendedName>
        <fullName evidence="9">Flagellar M-ring protein</fullName>
    </recommendedName>
</protein>
<dbReference type="AlphaFoldDB" id="A0A840A334"/>
<evidence type="ECO:0000256" key="1">
    <source>
        <dbReference type="ARBA" id="ARBA00004117"/>
    </source>
</evidence>
<feature type="transmembrane region" description="Helical" evidence="11">
    <location>
        <begin position="12"/>
        <end position="33"/>
    </location>
</feature>
<keyword evidence="14" id="KW-0969">Cilium</keyword>
<keyword evidence="4" id="KW-1003">Cell membrane</keyword>
<evidence type="ECO:0000256" key="5">
    <source>
        <dbReference type="ARBA" id="ARBA00022692"/>
    </source>
</evidence>
<dbReference type="InterPro" id="IPR043427">
    <property type="entry name" value="YscJ/FliF"/>
</dbReference>
<dbReference type="GO" id="GO:0071973">
    <property type="term" value="P:bacterial-type flagellum-dependent cell motility"/>
    <property type="evidence" value="ECO:0007669"/>
    <property type="project" value="InterPro"/>
</dbReference>
<comment type="function">
    <text evidence="9">The M ring may be actively involved in energy transduction.</text>
</comment>
<evidence type="ECO:0000256" key="6">
    <source>
        <dbReference type="ARBA" id="ARBA00022989"/>
    </source>
</evidence>
<evidence type="ECO:0000256" key="2">
    <source>
        <dbReference type="ARBA" id="ARBA00004651"/>
    </source>
</evidence>
<dbReference type="PIRSF" id="PIRSF004862">
    <property type="entry name" value="FliF"/>
    <property type="match status" value="1"/>
</dbReference>
<keyword evidence="7 11" id="KW-0472">Membrane</keyword>
<keyword evidence="5 11" id="KW-0812">Transmembrane</keyword>
<evidence type="ECO:0000256" key="10">
    <source>
        <dbReference type="SAM" id="MobiDB-lite"/>
    </source>
</evidence>
<dbReference type="Pfam" id="PF08345">
    <property type="entry name" value="YscJ_FliF_C"/>
    <property type="match status" value="1"/>
</dbReference>
<dbReference type="Proteomes" id="UP000530564">
    <property type="component" value="Unassembled WGS sequence"/>
</dbReference>
<evidence type="ECO:0000256" key="9">
    <source>
        <dbReference type="PIRNR" id="PIRNR004862"/>
    </source>
</evidence>
<keyword evidence="14" id="KW-0966">Cell projection</keyword>
<sequence length="548" mass="57602">MNNFVAALQRFGIGRLAAVLGIGIGVAAALVALTMNLGEPKALLYSNLDLKEAGSITTALDQAGVKYEVKGDGSTIMVPRDKVASTRLMLSSKGLPTSGSVGYEIFDEANALGQTDFVQQLNRQRALEGELARTIQGLDGVTSARVHLVLPKRQLFEEEAEQPSAAVTIGVGGRAPSSDQVQAIQNLVSSAVPNLKPGRVTVVDQHAKTLSTGEDGFGAQAADGRRSEVEQRIAKTVTKLVEGVVGPGKARVNVTADLNLARVTVQQETFDPDGQVVRSETTNEENSRENQPDANGAVSASANIPGGVGANGESMNQSASGRTESTTNYEISKTVRTEVQEPGDMKRLSVAVAVDGATAPGQDGKPGAYTPRTAEEMQRIEQLVRTAVGFNADRGDQVTVVNVRFPTADAEGGVEAANPLMGFDKNDIMRAVEIAILGLVAVLLIFFVVRPLLKPTSGAGGMPALAGGPPVTRLVTTADGQPIQIQVDPATGQPLALPGPGNELEQRIDIARIEGQVKASSVKRVSEFVETHPEESVSLLRSWLHETT</sequence>
<evidence type="ECO:0000256" key="11">
    <source>
        <dbReference type="SAM" id="Phobius"/>
    </source>
</evidence>
<feature type="domain" description="Flagellar M-ring N-terminal" evidence="12">
    <location>
        <begin position="42"/>
        <end position="211"/>
    </location>
</feature>
<keyword evidence="15" id="KW-1185">Reference proteome</keyword>
<dbReference type="NCBIfam" id="TIGR00206">
    <property type="entry name" value="fliF"/>
    <property type="match status" value="1"/>
</dbReference>
<comment type="similarity">
    <text evidence="3 9">Belongs to the FliF family.</text>
</comment>